<comment type="caution">
    <text evidence="6">The sequence shown here is derived from an EMBL/GenBank/DDBJ whole genome shotgun (WGS) entry which is preliminary data.</text>
</comment>
<feature type="region of interest" description="Disordered" evidence="4">
    <location>
        <begin position="436"/>
        <end position="630"/>
    </location>
</feature>
<dbReference type="InterPro" id="IPR036420">
    <property type="entry name" value="BRCT_dom_sf"/>
</dbReference>
<accession>A0AAJ0DC63</accession>
<evidence type="ECO:0000313" key="6">
    <source>
        <dbReference type="EMBL" id="KAK3051086.1"/>
    </source>
</evidence>
<feature type="compositionally biased region" description="Polar residues" evidence="4">
    <location>
        <begin position="527"/>
        <end position="569"/>
    </location>
</feature>
<dbReference type="PANTHER" id="PTHR15321">
    <property type="entry name" value="TUMOR SUPPRESSOR P53-BINDING PROTEIN 1"/>
    <property type="match status" value="1"/>
</dbReference>
<keyword evidence="3" id="KW-0539">Nucleus</keyword>
<dbReference type="Pfam" id="PF18115">
    <property type="entry name" value="Tudor_3"/>
    <property type="match status" value="1"/>
</dbReference>
<dbReference type="GO" id="GO:0042393">
    <property type="term" value="F:histone binding"/>
    <property type="evidence" value="ECO:0007669"/>
    <property type="project" value="TreeGrafter"/>
</dbReference>
<feature type="compositionally biased region" description="Low complexity" evidence="4">
    <location>
        <begin position="883"/>
        <end position="892"/>
    </location>
</feature>
<feature type="domain" description="BRCT" evidence="5">
    <location>
        <begin position="1193"/>
        <end position="1317"/>
    </location>
</feature>
<evidence type="ECO:0000256" key="3">
    <source>
        <dbReference type="ARBA" id="ARBA00023242"/>
    </source>
</evidence>
<feature type="compositionally biased region" description="Basic and acidic residues" evidence="4">
    <location>
        <begin position="325"/>
        <end position="354"/>
    </location>
</feature>
<feature type="region of interest" description="Disordered" evidence="4">
    <location>
        <begin position="1133"/>
        <end position="1166"/>
    </location>
</feature>
<organism evidence="6 7">
    <name type="scientific">Extremus antarcticus</name>
    <dbReference type="NCBI Taxonomy" id="702011"/>
    <lineage>
        <taxon>Eukaryota</taxon>
        <taxon>Fungi</taxon>
        <taxon>Dikarya</taxon>
        <taxon>Ascomycota</taxon>
        <taxon>Pezizomycotina</taxon>
        <taxon>Dothideomycetes</taxon>
        <taxon>Dothideomycetidae</taxon>
        <taxon>Mycosphaerellales</taxon>
        <taxon>Extremaceae</taxon>
        <taxon>Extremus</taxon>
    </lineage>
</organism>
<feature type="compositionally biased region" description="Basic and acidic residues" evidence="4">
    <location>
        <begin position="371"/>
        <end position="395"/>
    </location>
</feature>
<dbReference type="SUPFAM" id="SSF52113">
    <property type="entry name" value="BRCT domain"/>
    <property type="match status" value="1"/>
</dbReference>
<evidence type="ECO:0000256" key="1">
    <source>
        <dbReference type="ARBA" id="ARBA00004123"/>
    </source>
</evidence>
<dbReference type="InterPro" id="IPR047249">
    <property type="entry name" value="BRCT_p53bp1-like_rpt1"/>
</dbReference>
<evidence type="ECO:0000256" key="2">
    <source>
        <dbReference type="ARBA" id="ARBA00022763"/>
    </source>
</evidence>
<feature type="compositionally biased region" description="Polar residues" evidence="4">
    <location>
        <begin position="584"/>
        <end position="596"/>
    </location>
</feature>
<gene>
    <name evidence="6" type="primary">RAD9</name>
    <name evidence="6" type="ORF">LTR09_007836</name>
</gene>
<feature type="compositionally biased region" description="Polar residues" evidence="4">
    <location>
        <begin position="1244"/>
        <end position="1256"/>
    </location>
</feature>
<feature type="compositionally biased region" description="Acidic residues" evidence="4">
    <location>
        <begin position="438"/>
        <end position="449"/>
    </location>
</feature>
<dbReference type="Gene3D" id="3.40.50.10190">
    <property type="entry name" value="BRCT domain"/>
    <property type="match status" value="1"/>
</dbReference>
<keyword evidence="6" id="KW-0456">Lyase</keyword>
<protein>
    <submittedName>
        <fullName evidence="6">Radiation sensitive protein rad9</fullName>
        <ecNumber evidence="6">4.6.1.16</ecNumber>
    </submittedName>
</protein>
<feature type="compositionally biased region" description="Low complexity" evidence="4">
    <location>
        <begin position="396"/>
        <end position="411"/>
    </location>
</feature>
<dbReference type="Proteomes" id="UP001271007">
    <property type="component" value="Unassembled WGS sequence"/>
</dbReference>
<name>A0AAJ0DC63_9PEZI</name>
<keyword evidence="7" id="KW-1185">Reference proteome</keyword>
<sequence>MASIAESSVNTAQYEKLAQLRDAFLQPEPQNDMHASGVSDLHTDNSKEATIPESANAYNTTNSSPKPPPRLSSSKSAPTAEMEAMISQTSPSQHAYHPELTRAQSFHGFVAGFEGGDTQPMESQVYRNYTESMMNATTPKKVLLRAQISPNGKTEYQMETVDEEMSSVHEGESGFVNLDYTEPSPGAQSDASHASELLRSPETQLPAQQIGLPETPSIAGNKRKRDSDVDASAVTTNKKTPGLTQLFGGPEKSNAMTATQLFNQTQAPSSPLPEGARSDPVITRPSPNLQHQFSVSSPSIMTSSPVITRNGRLSLMPGDPSENYRSLKESQEARARKLRGEWGESDRFNEHGAEFEIEGDDRDDSQTSEQWRLEKKMLQRVRSENAINEMREVRASSRPGSRPGSRPTSSPKKQVATIDLVTPATVKVAGRVKISLSDDIDVEDEDGAEQDQPMVDAVDIEADGEQDDADEYDELAQEVLRSQGPADDEDGEEAEDDEEVMSVSGSARDDEGLPDTIRDAGFPADINQLQGSQANSNARQNTGRELATQPSAIADSQPQQRDTSKASSTPHRRAEEGALHSSFVPGSQYTGRTSIDQAVIPSRSHTSRPDGASQDRDKIPSSPPLALLREESEGAIVRALQGQARGAHQLSKQTSSIAELEVPESDFAAPDATDPRPPSRAGLQRGETDSNQLFSTARSHVSASGPQATAPTLAPSRFKALISQQSKTASQTPRTAAGVRHFADIADAASPPKGSGETEVDIDAIMSDIITADDERVFDVMESPSSARAQKRRKTMHTIADVVESPVKRTRSRAKPRARFETAPVPELSRTPPTAVVERPNSPPPVLQDAPSKANERRRATPPVQDVPESTPDSVKQREEAGAKLASQLLSRRSSRAPKPSTLAHPKKSATGVSKRSRVIAPSSDVDAEEQTAVVEETTMETRTETVDAEQSDIIHESIVEDDQAPDAHDAALRTDKQPKINKTLQFDGSNRVLALFKGSYNNFYPATWLNTTPDGRKYRVRFEDGNITSLDTKHVRKFELRAGDVVRVDLPELKGKTWVVDRLGRTAQTEEDAANGFDCHGHITVHVATKASRASTADTNVTNDKDEETIEVATSSIYLLPSMWARFSDRNFAPQNRHGSRPATPSNGMQTPDTDTPTSRSRRTTVLTTKVLSARPSNLREESVMSSSPSDHGQGLFANMAFAISYGSNEVERTEVSRLIVRNGGLLLEQGFDELFELPKLENPTSTSPTKTNGRVSVEDDSDDTGLVLKSQYDGLGFVALIADKHSRRAKYVQALALGLPTLSGRWIADSLNATKNPSGRAPEPAPLPWSRYLLPAGESAYLGHAIRSRAMAVYPASEAKLSTTIANRDILLNSDGVLIVASKKSKAVWERRKAYAFLTLALGAGGVKRVSDVAEAKVFAAGEGSRWKWVYVDGSVADASKAMFPGSNEGVKKRKRDAGVAAAARKVDVKAMSAGDGRVTIVNDEFVVQSLILGALVD</sequence>
<feature type="compositionally biased region" description="Polar residues" evidence="4">
    <location>
        <begin position="233"/>
        <end position="243"/>
    </location>
</feature>
<dbReference type="EC" id="4.6.1.16" evidence="6"/>
<dbReference type="GO" id="GO:0045944">
    <property type="term" value="P:positive regulation of transcription by RNA polymerase II"/>
    <property type="evidence" value="ECO:0007669"/>
    <property type="project" value="TreeGrafter"/>
</dbReference>
<dbReference type="PROSITE" id="PS50172">
    <property type="entry name" value="BRCT"/>
    <property type="match status" value="1"/>
</dbReference>
<keyword evidence="2" id="KW-0227">DNA damage</keyword>
<dbReference type="CDD" id="cd17745">
    <property type="entry name" value="BRCT_p53bp1_rpt1"/>
    <property type="match status" value="1"/>
</dbReference>
<evidence type="ECO:0000313" key="7">
    <source>
        <dbReference type="Proteomes" id="UP001271007"/>
    </source>
</evidence>
<feature type="region of interest" description="Disordered" evidence="4">
    <location>
        <begin position="264"/>
        <end position="417"/>
    </location>
</feature>
<dbReference type="InterPro" id="IPR047252">
    <property type="entry name" value="TP53BP1-like"/>
</dbReference>
<feature type="region of interest" description="Disordered" evidence="4">
    <location>
        <begin position="642"/>
        <end position="714"/>
    </location>
</feature>
<feature type="region of interest" description="Disordered" evidence="4">
    <location>
        <begin position="23"/>
        <end position="101"/>
    </location>
</feature>
<feature type="region of interest" description="Disordered" evidence="4">
    <location>
        <begin position="1241"/>
        <end position="1263"/>
    </location>
</feature>
<feature type="region of interest" description="Disordered" evidence="4">
    <location>
        <begin position="180"/>
        <end position="251"/>
    </location>
</feature>
<feature type="compositionally biased region" description="Acidic residues" evidence="4">
    <location>
        <begin position="486"/>
        <end position="500"/>
    </location>
</feature>
<dbReference type="Gene3D" id="2.30.30.140">
    <property type="match status" value="1"/>
</dbReference>
<feature type="compositionally biased region" description="Low complexity" evidence="4">
    <location>
        <begin position="294"/>
        <end position="308"/>
    </location>
</feature>
<comment type="subcellular location">
    <subcellularLocation>
        <location evidence="1">Nucleus</location>
    </subcellularLocation>
</comment>
<proteinExistence type="predicted"/>
<feature type="compositionally biased region" description="Acidic residues" evidence="4">
    <location>
        <begin position="458"/>
        <end position="476"/>
    </location>
</feature>
<dbReference type="InterPro" id="IPR041297">
    <property type="entry name" value="Crb2_Tudor"/>
</dbReference>
<dbReference type="GO" id="GO:0000077">
    <property type="term" value="P:DNA damage checkpoint signaling"/>
    <property type="evidence" value="ECO:0007669"/>
    <property type="project" value="TreeGrafter"/>
</dbReference>
<feature type="compositionally biased region" description="Polar residues" evidence="4">
    <location>
        <begin position="689"/>
        <end position="710"/>
    </location>
</feature>
<feature type="compositionally biased region" description="Low complexity" evidence="4">
    <location>
        <begin position="1152"/>
        <end position="1166"/>
    </location>
</feature>
<feature type="region of interest" description="Disordered" evidence="4">
    <location>
        <begin position="782"/>
        <end position="928"/>
    </location>
</feature>
<dbReference type="EMBL" id="JAWDJX010000028">
    <property type="protein sequence ID" value="KAK3051086.1"/>
    <property type="molecule type" value="Genomic_DNA"/>
</dbReference>
<dbReference type="PANTHER" id="PTHR15321:SF3">
    <property type="entry name" value="TP53-BINDING PROTEIN 1"/>
    <property type="match status" value="1"/>
</dbReference>
<feature type="compositionally biased region" description="Basic residues" evidence="4">
    <location>
        <begin position="808"/>
        <end position="817"/>
    </location>
</feature>
<dbReference type="GO" id="GO:0000213">
    <property type="term" value="F:tRNA-intron lyase activity"/>
    <property type="evidence" value="ECO:0007669"/>
    <property type="project" value="UniProtKB-EC"/>
</dbReference>
<dbReference type="InterPro" id="IPR001357">
    <property type="entry name" value="BRCT_dom"/>
</dbReference>
<dbReference type="GO" id="GO:0005634">
    <property type="term" value="C:nucleus"/>
    <property type="evidence" value="ECO:0007669"/>
    <property type="project" value="UniProtKB-SubCell"/>
</dbReference>
<reference evidence="6" key="1">
    <citation type="submission" date="2023-04" db="EMBL/GenBank/DDBJ databases">
        <title>Black Yeasts Isolated from many extreme environments.</title>
        <authorList>
            <person name="Coleine C."/>
            <person name="Stajich J.E."/>
            <person name="Selbmann L."/>
        </authorList>
    </citation>
    <scope>NUCLEOTIDE SEQUENCE</scope>
    <source>
        <strain evidence="6">CCFEE 5312</strain>
    </source>
</reference>
<evidence type="ECO:0000256" key="4">
    <source>
        <dbReference type="SAM" id="MobiDB-lite"/>
    </source>
</evidence>
<evidence type="ECO:0000259" key="5">
    <source>
        <dbReference type="PROSITE" id="PS50172"/>
    </source>
</evidence>